<dbReference type="AlphaFoldDB" id="A0A699Y902"/>
<evidence type="ECO:0000313" key="1">
    <source>
        <dbReference type="EMBL" id="GFH05771.1"/>
    </source>
</evidence>
<protein>
    <submittedName>
        <fullName evidence="1">Uncharacterized protein</fullName>
    </submittedName>
</protein>
<reference evidence="1 2" key="1">
    <citation type="submission" date="2020-02" db="EMBL/GenBank/DDBJ databases">
        <title>Draft genome sequence of Haematococcus lacustris strain NIES-144.</title>
        <authorList>
            <person name="Morimoto D."/>
            <person name="Nakagawa S."/>
            <person name="Yoshida T."/>
            <person name="Sawayama S."/>
        </authorList>
    </citation>
    <scope>NUCLEOTIDE SEQUENCE [LARGE SCALE GENOMIC DNA]</scope>
    <source>
        <strain evidence="1 2">NIES-144</strain>
    </source>
</reference>
<keyword evidence="2" id="KW-1185">Reference proteome</keyword>
<feature type="non-terminal residue" evidence="1">
    <location>
        <position position="186"/>
    </location>
</feature>
<feature type="non-terminal residue" evidence="1">
    <location>
        <position position="1"/>
    </location>
</feature>
<organism evidence="1 2">
    <name type="scientific">Haematococcus lacustris</name>
    <name type="common">Green alga</name>
    <name type="synonym">Haematococcus pluvialis</name>
    <dbReference type="NCBI Taxonomy" id="44745"/>
    <lineage>
        <taxon>Eukaryota</taxon>
        <taxon>Viridiplantae</taxon>
        <taxon>Chlorophyta</taxon>
        <taxon>core chlorophytes</taxon>
        <taxon>Chlorophyceae</taxon>
        <taxon>CS clade</taxon>
        <taxon>Chlamydomonadales</taxon>
        <taxon>Haematococcaceae</taxon>
        <taxon>Haematococcus</taxon>
    </lineage>
</organism>
<proteinExistence type="predicted"/>
<gene>
    <name evidence="1" type="ORF">HaLaN_00288</name>
</gene>
<name>A0A699Y902_HAELA</name>
<accession>A0A699Y902</accession>
<sequence>MPCTTDIIVEEQVTAVPLVSDYDGTPKCFWADWNAKTCRVAYTSSQCDEIRASISDVFTNKQGCCDMFQNAKVWSITYTGAQGICALPENQTTCYVPDRTQRTCYEQTVDLETGVGCSGVGIEVFPTTLGCCTYLNTLNIVTTTGGQTTLGQGLCARTGIDPNFRTALNTTGVCARGGGGVLSGMF</sequence>
<dbReference type="EMBL" id="BLLF01000008">
    <property type="protein sequence ID" value="GFH05771.1"/>
    <property type="molecule type" value="Genomic_DNA"/>
</dbReference>
<evidence type="ECO:0000313" key="2">
    <source>
        <dbReference type="Proteomes" id="UP000485058"/>
    </source>
</evidence>
<comment type="caution">
    <text evidence="1">The sequence shown here is derived from an EMBL/GenBank/DDBJ whole genome shotgun (WGS) entry which is preliminary data.</text>
</comment>
<dbReference type="Proteomes" id="UP000485058">
    <property type="component" value="Unassembled WGS sequence"/>
</dbReference>